<evidence type="ECO:0000256" key="1">
    <source>
        <dbReference type="ARBA" id="ARBA00004952"/>
    </source>
</evidence>
<protein>
    <recommendedName>
        <fullName evidence="2">nicotinate phosphoribosyltransferase</fullName>
        <ecNumber evidence="2">6.3.4.21</ecNumber>
    </recommendedName>
</protein>
<reference evidence="7 8" key="1">
    <citation type="journal article" date="2015" name="Sci. Rep.">
        <title>The power of single molecule real-time sequencing technology in the de novo assembly of a eukaryotic genome.</title>
        <authorList>
            <person name="Sakai H."/>
            <person name="Naito K."/>
            <person name="Ogiso-Tanaka E."/>
            <person name="Takahashi Y."/>
            <person name="Iseki K."/>
            <person name="Muto C."/>
            <person name="Satou K."/>
            <person name="Teruya K."/>
            <person name="Shiroma A."/>
            <person name="Shimoji M."/>
            <person name="Hirano T."/>
            <person name="Itoh T."/>
            <person name="Kaga A."/>
            <person name="Tomooka N."/>
        </authorList>
    </citation>
    <scope>NUCLEOTIDE SEQUENCE [LARGE SCALE GENOMIC DNA]</scope>
    <source>
        <strain evidence="8">cv. Shumari</strain>
    </source>
</reference>
<proteinExistence type="predicted"/>
<name>A0A0S3RMJ5_PHAAN</name>
<dbReference type="UniPathway" id="UPA00253">
    <property type="reaction ID" value="UER00457"/>
</dbReference>
<keyword evidence="5" id="KW-0662">Pyridine nucleotide biosynthesis</keyword>
<evidence type="ECO:0000256" key="6">
    <source>
        <dbReference type="ARBA" id="ARBA00048668"/>
    </source>
</evidence>
<evidence type="ECO:0000313" key="8">
    <source>
        <dbReference type="Proteomes" id="UP000291084"/>
    </source>
</evidence>
<keyword evidence="3" id="KW-0597">Phosphoprotein</keyword>
<dbReference type="AlphaFoldDB" id="A0A0S3RMJ5"/>
<dbReference type="InterPro" id="IPR013785">
    <property type="entry name" value="Aldolase_TIM"/>
</dbReference>
<dbReference type="InterPro" id="IPR036068">
    <property type="entry name" value="Nicotinate_pribotase-like_C"/>
</dbReference>
<dbReference type="PANTHER" id="PTHR11098:SF1">
    <property type="entry name" value="NICOTINATE PHOSPHORIBOSYLTRANSFERASE"/>
    <property type="match status" value="1"/>
</dbReference>
<dbReference type="GO" id="GO:0034355">
    <property type="term" value="P:NAD+ biosynthetic process via the salvage pathway"/>
    <property type="evidence" value="ECO:0007669"/>
    <property type="project" value="TreeGrafter"/>
</dbReference>
<keyword evidence="4" id="KW-0436">Ligase</keyword>
<dbReference type="GO" id="GO:0004516">
    <property type="term" value="F:nicotinate phosphoribosyltransferase activity"/>
    <property type="evidence" value="ECO:0007669"/>
    <property type="project" value="UniProtKB-EC"/>
</dbReference>
<evidence type="ECO:0000256" key="5">
    <source>
        <dbReference type="ARBA" id="ARBA00022642"/>
    </source>
</evidence>
<dbReference type="OrthoDB" id="193380at2759"/>
<dbReference type="Gene3D" id="3.20.20.70">
    <property type="entry name" value="Aldolase class I"/>
    <property type="match status" value="1"/>
</dbReference>
<dbReference type="SUPFAM" id="SSF51690">
    <property type="entry name" value="Nicotinate/Quinolinate PRTase C-terminal domain-like"/>
    <property type="match status" value="1"/>
</dbReference>
<dbReference type="EMBL" id="AP015036">
    <property type="protein sequence ID" value="BAT81818.1"/>
    <property type="molecule type" value="Genomic_DNA"/>
</dbReference>
<dbReference type="InterPro" id="IPR007229">
    <property type="entry name" value="Nic_PRibTrfase-Fam"/>
</dbReference>
<comment type="catalytic activity">
    <reaction evidence="6">
        <text>5-phospho-alpha-D-ribose 1-diphosphate + nicotinate + ATP + H2O = nicotinate beta-D-ribonucleotide + ADP + phosphate + diphosphate</text>
        <dbReference type="Rhea" id="RHEA:36163"/>
        <dbReference type="ChEBI" id="CHEBI:15377"/>
        <dbReference type="ChEBI" id="CHEBI:30616"/>
        <dbReference type="ChEBI" id="CHEBI:32544"/>
        <dbReference type="ChEBI" id="CHEBI:33019"/>
        <dbReference type="ChEBI" id="CHEBI:43474"/>
        <dbReference type="ChEBI" id="CHEBI:57502"/>
        <dbReference type="ChEBI" id="CHEBI:58017"/>
        <dbReference type="ChEBI" id="CHEBI:456216"/>
        <dbReference type="EC" id="6.3.4.21"/>
    </reaction>
</comment>
<dbReference type="PANTHER" id="PTHR11098">
    <property type="entry name" value="NICOTINATE PHOSPHORIBOSYLTRANSFERASE"/>
    <property type="match status" value="1"/>
</dbReference>
<gene>
    <name evidence="7" type="primary">Vigan.03G170500</name>
    <name evidence="7" type="ORF">VIGAN_03170500</name>
</gene>
<dbReference type="EC" id="6.3.4.21" evidence="2"/>
<dbReference type="GO" id="GO:0005829">
    <property type="term" value="C:cytosol"/>
    <property type="evidence" value="ECO:0007669"/>
    <property type="project" value="TreeGrafter"/>
</dbReference>
<sequence length="211" mass="23533">MVKGSSVTILHNSTELCCSQSYTVRSGAALAYENKKRQASHTWSVFVFFAKRFRQTSATLTSRTPPTTCISYFSSPNLSLQALDSFFPSHPRWMLSLRIPLALLKDLSRAVILLYSPHFTIPAITLLLTAPNLYCSRLDFGDLAYLSCEVRKFFRNIEKEFGVPEFAKLVITASNDLNEETLDALKKQTAVGEDGGDDAGWCGSQGFLERN</sequence>
<dbReference type="Proteomes" id="UP000291084">
    <property type="component" value="Chromosome 3"/>
</dbReference>
<evidence type="ECO:0000256" key="2">
    <source>
        <dbReference type="ARBA" id="ARBA00013236"/>
    </source>
</evidence>
<organism evidence="7 8">
    <name type="scientific">Vigna angularis var. angularis</name>
    <dbReference type="NCBI Taxonomy" id="157739"/>
    <lineage>
        <taxon>Eukaryota</taxon>
        <taxon>Viridiplantae</taxon>
        <taxon>Streptophyta</taxon>
        <taxon>Embryophyta</taxon>
        <taxon>Tracheophyta</taxon>
        <taxon>Spermatophyta</taxon>
        <taxon>Magnoliopsida</taxon>
        <taxon>eudicotyledons</taxon>
        <taxon>Gunneridae</taxon>
        <taxon>Pentapetalae</taxon>
        <taxon>rosids</taxon>
        <taxon>fabids</taxon>
        <taxon>Fabales</taxon>
        <taxon>Fabaceae</taxon>
        <taxon>Papilionoideae</taxon>
        <taxon>50 kb inversion clade</taxon>
        <taxon>NPAAA clade</taxon>
        <taxon>indigoferoid/millettioid clade</taxon>
        <taxon>Phaseoleae</taxon>
        <taxon>Vigna</taxon>
    </lineage>
</organism>
<accession>A0A0S3RMJ5</accession>
<evidence type="ECO:0000313" key="7">
    <source>
        <dbReference type="EMBL" id="BAT81818.1"/>
    </source>
</evidence>
<evidence type="ECO:0000256" key="4">
    <source>
        <dbReference type="ARBA" id="ARBA00022598"/>
    </source>
</evidence>
<keyword evidence="8" id="KW-1185">Reference proteome</keyword>
<comment type="pathway">
    <text evidence="1">Cofactor biosynthesis; NAD(+) biosynthesis; nicotinate D-ribonucleotide from nicotinate: step 1/1.</text>
</comment>
<evidence type="ECO:0000256" key="3">
    <source>
        <dbReference type="ARBA" id="ARBA00022553"/>
    </source>
</evidence>